<dbReference type="InterPro" id="IPR004841">
    <property type="entry name" value="AA-permease/SLC12A_dom"/>
</dbReference>
<evidence type="ECO:0000256" key="5">
    <source>
        <dbReference type="ARBA" id="ARBA00022970"/>
    </source>
</evidence>
<feature type="transmembrane region" description="Helical" evidence="8">
    <location>
        <begin position="422"/>
        <end position="441"/>
    </location>
</feature>
<protein>
    <submittedName>
        <fullName evidence="10">Amino acid permease</fullName>
    </submittedName>
</protein>
<feature type="transmembrane region" description="Helical" evidence="8">
    <location>
        <begin position="12"/>
        <end position="31"/>
    </location>
</feature>
<dbReference type="Gene3D" id="1.20.1740.10">
    <property type="entry name" value="Amino acid/polyamine transporter I"/>
    <property type="match status" value="1"/>
</dbReference>
<comment type="subcellular location">
    <subcellularLocation>
        <location evidence="1">Cell membrane</location>
        <topology evidence="1">Multi-pass membrane protein</topology>
    </subcellularLocation>
</comment>
<feature type="transmembrane region" description="Helical" evidence="8">
    <location>
        <begin position="399"/>
        <end position="416"/>
    </location>
</feature>
<evidence type="ECO:0000256" key="4">
    <source>
        <dbReference type="ARBA" id="ARBA00022692"/>
    </source>
</evidence>
<evidence type="ECO:0000256" key="2">
    <source>
        <dbReference type="ARBA" id="ARBA00022448"/>
    </source>
</evidence>
<gene>
    <name evidence="10" type="ORF">MOO47_03105</name>
</gene>
<keyword evidence="5" id="KW-0029">Amino-acid transport</keyword>
<evidence type="ECO:0000313" key="11">
    <source>
        <dbReference type="Proteomes" id="UP000831947"/>
    </source>
</evidence>
<keyword evidence="4 8" id="KW-0812">Transmembrane</keyword>
<sequence length="445" mass="49398">MSDKPALARNLSTRHVNMIALGGTIGTGLFLGSGESIKQAGPLILVIYLITGLFIFFMMRALGELLMSDTNKIIFIDFITEYLGPRAGFVLGWTYWAGWIVIAMSELTAVGNYMQFWFPKTPAWIWEAIFLILLYTINIIAVKAFGETEFWFALIKIIAIITIIVSAIIMVILHTKTNQGIVTLSNLWQHGISSGNSQHIIGSFQMAFFSFLGVEFVGVSAAETKNPRNNIPRAINSVIMRILIFYIGALSAIMIIQPWTHYSATRSPFVQVFAGIGIQGAAGIINFVVLTAAASSLNSSLFTTGRMLYSMCPQNSYFAHLNKQKIPMRTITLSTVLVASVIVVNYLFANGVFKVVTSIASAGFLVIYMFLMLTHIKYRHSADYLQGDKYFSMPGAPMTDYLTIVFMLIIFIILIFAKATLIPTILTLIWLGIIFLVSLCIKFNK</sequence>
<feature type="domain" description="Amino acid permease/ SLC12A" evidence="9">
    <location>
        <begin position="15"/>
        <end position="437"/>
    </location>
</feature>
<feature type="transmembrane region" description="Helical" evidence="8">
    <location>
        <begin position="123"/>
        <end position="145"/>
    </location>
</feature>
<evidence type="ECO:0000313" key="10">
    <source>
        <dbReference type="EMBL" id="UQS84155.1"/>
    </source>
</evidence>
<keyword evidence="2" id="KW-0813">Transport</keyword>
<evidence type="ECO:0000256" key="8">
    <source>
        <dbReference type="SAM" id="Phobius"/>
    </source>
</evidence>
<evidence type="ECO:0000256" key="1">
    <source>
        <dbReference type="ARBA" id="ARBA00004651"/>
    </source>
</evidence>
<reference evidence="10 11" key="1">
    <citation type="journal article" date="2022" name="Int. J. Syst. Evol. Microbiol.">
        <title>Apilactobacillus apisilvae sp. nov., Nicolia spurrieriana gen. nov. sp. nov., Bombilactobacillus folatiphilus sp. nov. and Bombilactobacillus thymidiniphilus sp. nov., four new lactic acid bacterial isolates from stingless bees Tetragonula carbonaria and Austroplebeia australis.</title>
        <authorList>
            <person name="Oliphant S.A."/>
            <person name="Watson-Haigh N.S."/>
            <person name="Sumby K.M."/>
            <person name="Gardner J."/>
            <person name="Groom S."/>
            <person name="Jiranek V."/>
        </authorList>
    </citation>
    <scope>NUCLEOTIDE SEQUENCE [LARGE SCALE GENOMIC DNA]</scope>
    <source>
        <strain evidence="10 11">SG4_A1</strain>
    </source>
</reference>
<evidence type="ECO:0000256" key="7">
    <source>
        <dbReference type="ARBA" id="ARBA00023136"/>
    </source>
</evidence>
<proteinExistence type="predicted"/>
<organism evidence="10 11">
    <name type="scientific">Bombilactobacillus thymidiniphilus</name>
    <dbReference type="NCBI Taxonomy" id="2923363"/>
    <lineage>
        <taxon>Bacteria</taxon>
        <taxon>Bacillati</taxon>
        <taxon>Bacillota</taxon>
        <taxon>Bacilli</taxon>
        <taxon>Lactobacillales</taxon>
        <taxon>Lactobacillaceae</taxon>
        <taxon>Bombilactobacillus</taxon>
    </lineage>
</organism>
<dbReference type="Pfam" id="PF00324">
    <property type="entry name" value="AA_permease"/>
    <property type="match status" value="1"/>
</dbReference>
<evidence type="ECO:0000256" key="3">
    <source>
        <dbReference type="ARBA" id="ARBA00022475"/>
    </source>
</evidence>
<feature type="transmembrane region" description="Helical" evidence="8">
    <location>
        <begin position="330"/>
        <end position="349"/>
    </location>
</feature>
<dbReference type="PANTHER" id="PTHR43495:SF2">
    <property type="entry name" value="D-SERINE_D-ALANINE_GLYCINE TRANSPORTER"/>
    <property type="match status" value="1"/>
</dbReference>
<feature type="transmembrane region" description="Helical" evidence="8">
    <location>
        <begin position="93"/>
        <end position="111"/>
    </location>
</feature>
<name>A0ABY4PEK2_9LACO</name>
<evidence type="ECO:0000256" key="6">
    <source>
        <dbReference type="ARBA" id="ARBA00022989"/>
    </source>
</evidence>
<dbReference type="RefSeq" id="WP_249513339.1">
    <property type="nucleotide sequence ID" value="NZ_CP093365.1"/>
</dbReference>
<feature type="transmembrane region" description="Helical" evidence="8">
    <location>
        <begin position="355"/>
        <end position="378"/>
    </location>
</feature>
<feature type="transmembrane region" description="Helical" evidence="8">
    <location>
        <begin position="151"/>
        <end position="173"/>
    </location>
</feature>
<accession>A0ABY4PEK2</accession>
<dbReference type="Proteomes" id="UP000831947">
    <property type="component" value="Chromosome"/>
</dbReference>
<feature type="transmembrane region" description="Helical" evidence="8">
    <location>
        <begin position="43"/>
        <end position="62"/>
    </location>
</feature>
<feature type="transmembrane region" description="Helical" evidence="8">
    <location>
        <begin position="238"/>
        <end position="260"/>
    </location>
</feature>
<evidence type="ECO:0000259" key="9">
    <source>
        <dbReference type="Pfam" id="PF00324"/>
    </source>
</evidence>
<dbReference type="EMBL" id="CP093365">
    <property type="protein sequence ID" value="UQS84155.1"/>
    <property type="molecule type" value="Genomic_DNA"/>
</dbReference>
<dbReference type="PANTHER" id="PTHR43495">
    <property type="entry name" value="GABA PERMEASE"/>
    <property type="match status" value="1"/>
</dbReference>
<keyword evidence="11" id="KW-1185">Reference proteome</keyword>
<keyword evidence="3" id="KW-1003">Cell membrane</keyword>
<keyword evidence="6 8" id="KW-1133">Transmembrane helix</keyword>
<dbReference type="PIRSF" id="PIRSF006060">
    <property type="entry name" value="AA_transporter"/>
    <property type="match status" value="1"/>
</dbReference>
<keyword evidence="7 8" id="KW-0472">Membrane</keyword>
<feature type="transmembrane region" description="Helical" evidence="8">
    <location>
        <begin position="272"/>
        <end position="297"/>
    </location>
</feature>